<evidence type="ECO:0000259" key="2">
    <source>
        <dbReference type="PROSITE" id="PS50878"/>
    </source>
</evidence>
<dbReference type="PANTHER" id="PTHR34047:SF8">
    <property type="entry name" value="PROTEIN YKFC"/>
    <property type="match status" value="1"/>
</dbReference>
<organism evidence="3 4">
    <name type="scientific">Brevibacterium aurantiacum</name>
    <dbReference type="NCBI Taxonomy" id="273384"/>
    <lineage>
        <taxon>Bacteria</taxon>
        <taxon>Bacillati</taxon>
        <taxon>Actinomycetota</taxon>
        <taxon>Actinomycetes</taxon>
        <taxon>Micrococcales</taxon>
        <taxon>Brevibacteriaceae</taxon>
        <taxon>Brevibacterium</taxon>
    </lineage>
</organism>
<dbReference type="KEGG" id="blin:BLSMQ_2463"/>
<dbReference type="Proteomes" id="UP000094793">
    <property type="component" value="Chromosome"/>
</dbReference>
<name>A0A1D7W544_BREAU</name>
<dbReference type="EMBL" id="CP017150">
    <property type="protein sequence ID" value="AOP54169.1"/>
    <property type="molecule type" value="Genomic_DNA"/>
</dbReference>
<keyword evidence="3" id="KW-0808">Transferase</keyword>
<evidence type="ECO:0000313" key="3">
    <source>
        <dbReference type="EMBL" id="AOP54169.1"/>
    </source>
</evidence>
<dbReference type="CDD" id="cd01646">
    <property type="entry name" value="RT_Bac_retron_I"/>
    <property type="match status" value="1"/>
</dbReference>
<evidence type="ECO:0000256" key="1">
    <source>
        <dbReference type="ARBA" id="ARBA00025589"/>
    </source>
</evidence>
<dbReference type="Pfam" id="PF00078">
    <property type="entry name" value="RVT_1"/>
    <property type="match status" value="1"/>
</dbReference>
<gene>
    <name evidence="3" type="ORF">BLSMQ_2463</name>
</gene>
<dbReference type="InterPro" id="IPR000477">
    <property type="entry name" value="RT_dom"/>
</dbReference>
<dbReference type="EC" id="2.7.7.49" evidence="3"/>
<sequence length="445" mass="51046">MSVDSLEKITDEVLHGSKVRGRDGMQPTRVLEERREFSLQLSRKVLNNEYFPVSYRSKLKSKGARSAPRQISIPAARDRAVIKAVQLFLKQCFPEINPTLPQVSVARLLNELESSQYKYYVRVDIQNFYPSIEHAYLIDQLKQRIRVPGALNVTRALIETATTSDNVPRSGPNTRGIPQGLAVSSLLSEIALSQLDRQMRQTPGLYYCRYVDDLLILSRRQQHLKLFSVISGLIRPVGLRAHPMEKVGSKTTHGQLTGRTDRVDYLGYKLGISVNSPSVRNASVQNLERKISKIFADYKKRPRKTKSARYQLQYNLNLIITGCVYGGHKRGWLQYYSLMRDFPLLHRLDNFVQKKVKAYGLEGEIGVKTFVKSFRFAARRAIDTSGYVPNFDQINLTGKRSWLVQHTGFTQAQVRRMVRDRVDREFDFHVSKLLSDMEEDLAIAY</sequence>
<dbReference type="InterPro" id="IPR043502">
    <property type="entry name" value="DNA/RNA_pol_sf"/>
</dbReference>
<dbReference type="InterPro" id="IPR043128">
    <property type="entry name" value="Rev_trsase/Diguanyl_cyclase"/>
</dbReference>
<dbReference type="SUPFAM" id="SSF56672">
    <property type="entry name" value="DNA/RNA polymerases"/>
    <property type="match status" value="1"/>
</dbReference>
<dbReference type="AlphaFoldDB" id="A0A1D7W544"/>
<keyword evidence="3" id="KW-0548">Nucleotidyltransferase</keyword>
<dbReference type="GO" id="GO:0003964">
    <property type="term" value="F:RNA-directed DNA polymerase activity"/>
    <property type="evidence" value="ECO:0007669"/>
    <property type="project" value="UniProtKB-KW"/>
</dbReference>
<keyword evidence="3" id="KW-0695">RNA-directed DNA polymerase</keyword>
<accession>A0A1D7W544</accession>
<proteinExistence type="predicted"/>
<comment type="function">
    <text evidence="1">Poorly processive, error-prone DNA polymerase involved in untargeted mutagenesis. Copies undamaged DNA at stalled replication forks, which arise in vivo from mismatched or misaligned primer ends. These misaligned primers can be extended by PolIV. Exhibits no 3'-5' exonuclease (proofreading) activity. May be involved in translesional synthesis, in conjunction with the beta clamp from PolIII.</text>
</comment>
<dbReference type="InterPro" id="IPR051083">
    <property type="entry name" value="GrpII_Intron_Splice-Mob/Def"/>
</dbReference>
<dbReference type="Gene3D" id="3.30.70.270">
    <property type="match status" value="1"/>
</dbReference>
<dbReference type="PANTHER" id="PTHR34047">
    <property type="entry name" value="NUCLEAR INTRON MATURASE 1, MITOCHONDRIAL-RELATED"/>
    <property type="match status" value="1"/>
</dbReference>
<reference evidence="4" key="1">
    <citation type="submission" date="2016-09" db="EMBL/GenBank/DDBJ databases">
        <title>Complete Genome Sequence of Brevibacterium linens SMQ-1335.</title>
        <authorList>
            <person name="de Melo A.G."/>
            <person name="Labrie S.J."/>
            <person name="Dumaresq J."/>
            <person name="Roberts R.J."/>
            <person name="Tremblay D.M."/>
            <person name="Moineau S."/>
        </authorList>
    </citation>
    <scope>NUCLEOTIDE SEQUENCE [LARGE SCALE GENOMIC DNA]</scope>
    <source>
        <strain evidence="4">SMQ-1335</strain>
    </source>
</reference>
<protein>
    <submittedName>
        <fullName evidence="3">Retron-type RNA-directed DNA polymerase</fullName>
        <ecNumber evidence="3">2.7.7.49</ecNumber>
    </submittedName>
</protein>
<evidence type="ECO:0000313" key="4">
    <source>
        <dbReference type="Proteomes" id="UP000094793"/>
    </source>
</evidence>
<dbReference type="PROSITE" id="PS50878">
    <property type="entry name" value="RT_POL"/>
    <property type="match status" value="1"/>
</dbReference>
<feature type="domain" description="Reverse transcriptase" evidence="2">
    <location>
        <begin position="23"/>
        <end position="270"/>
    </location>
</feature>